<name>A0ABU8WJU5_9BURK</name>
<keyword evidence="1" id="KW-0732">Signal</keyword>
<dbReference type="EMBL" id="JBBKZT010000004">
    <property type="protein sequence ID" value="MEJ8846892.1"/>
    <property type="molecule type" value="Genomic_DNA"/>
</dbReference>
<proteinExistence type="predicted"/>
<comment type="caution">
    <text evidence="2">The sequence shown here is derived from an EMBL/GenBank/DDBJ whole genome shotgun (WGS) entry which is preliminary data.</text>
</comment>
<evidence type="ECO:0000256" key="1">
    <source>
        <dbReference type="SAM" id="SignalP"/>
    </source>
</evidence>
<organism evidence="2 3">
    <name type="scientific">Variovorax rhizosphaerae</name>
    <dbReference type="NCBI Taxonomy" id="1836200"/>
    <lineage>
        <taxon>Bacteria</taxon>
        <taxon>Pseudomonadati</taxon>
        <taxon>Pseudomonadota</taxon>
        <taxon>Betaproteobacteria</taxon>
        <taxon>Burkholderiales</taxon>
        <taxon>Comamonadaceae</taxon>
        <taxon>Variovorax</taxon>
    </lineage>
</organism>
<feature type="chain" id="PRO_5047456954" evidence="1">
    <location>
        <begin position="21"/>
        <end position="201"/>
    </location>
</feature>
<dbReference type="Proteomes" id="UP001385892">
    <property type="component" value="Unassembled WGS sequence"/>
</dbReference>
<evidence type="ECO:0000313" key="3">
    <source>
        <dbReference type="Proteomes" id="UP001385892"/>
    </source>
</evidence>
<keyword evidence="3" id="KW-1185">Reference proteome</keyword>
<feature type="signal peptide" evidence="1">
    <location>
        <begin position="1"/>
        <end position="20"/>
    </location>
</feature>
<sequence length="201" mass="21449">MNFRPITLVLYSFFASIAHAQDATKVEQAIAFLRSACVTSGSTLEINGSGNGALQLRGTLPSGIQGSVQLSKREVEGLADAASQVSAAQATEMRNCMKPYIDKILTVMLTGGAVVGPDQMTIGTNGYYFLLDEFDRFMAAVAEKTGHTKYIELSKATQLHVAKIRHYAGIARSNDLGYDGGDSFSLNTKGVAYVLGKGLVK</sequence>
<gene>
    <name evidence="2" type="ORF">WKW82_09545</name>
</gene>
<evidence type="ECO:0000313" key="2">
    <source>
        <dbReference type="EMBL" id="MEJ8846892.1"/>
    </source>
</evidence>
<dbReference type="RefSeq" id="WP_340342046.1">
    <property type="nucleotide sequence ID" value="NZ_JBBKZT010000004.1"/>
</dbReference>
<protein>
    <submittedName>
        <fullName evidence="2">Uncharacterized protein</fullName>
    </submittedName>
</protein>
<accession>A0ABU8WJU5</accession>
<reference evidence="2 3" key="1">
    <citation type="submission" date="2024-03" db="EMBL/GenBank/DDBJ databases">
        <title>Novel species of the genus Variovorax.</title>
        <authorList>
            <person name="Liu Q."/>
            <person name="Xin Y.-H."/>
        </authorList>
    </citation>
    <scope>NUCLEOTIDE SEQUENCE [LARGE SCALE GENOMIC DNA]</scope>
    <source>
        <strain evidence="2 3">KACC 18900</strain>
    </source>
</reference>